<evidence type="ECO:0008006" key="4">
    <source>
        <dbReference type="Google" id="ProtNLM"/>
    </source>
</evidence>
<dbReference type="EMBL" id="BMXB01000007">
    <property type="protein sequence ID" value="GHA39155.1"/>
    <property type="molecule type" value="Genomic_DNA"/>
</dbReference>
<reference evidence="2" key="2">
    <citation type="submission" date="2020-09" db="EMBL/GenBank/DDBJ databases">
        <authorList>
            <person name="Sun Q."/>
            <person name="Kim S."/>
        </authorList>
    </citation>
    <scope>NUCLEOTIDE SEQUENCE</scope>
    <source>
        <strain evidence="2">KCTC 12719</strain>
    </source>
</reference>
<gene>
    <name evidence="2" type="ORF">GCM10007103_20750</name>
</gene>
<evidence type="ECO:0000256" key="1">
    <source>
        <dbReference type="SAM" id="SignalP"/>
    </source>
</evidence>
<feature type="signal peptide" evidence="1">
    <location>
        <begin position="1"/>
        <end position="23"/>
    </location>
</feature>
<accession>A0A918SFH9</accession>
<evidence type="ECO:0000313" key="2">
    <source>
        <dbReference type="EMBL" id="GHA39155.1"/>
    </source>
</evidence>
<name>A0A918SFH9_9FLAO</name>
<protein>
    <recommendedName>
        <fullName evidence="4">Lipoprotein</fullName>
    </recommendedName>
</protein>
<comment type="caution">
    <text evidence="2">The sequence shown here is derived from an EMBL/GenBank/DDBJ whole genome shotgun (WGS) entry which is preliminary data.</text>
</comment>
<reference evidence="2" key="1">
    <citation type="journal article" date="2014" name="Int. J. Syst. Evol. Microbiol.">
        <title>Complete genome sequence of Corynebacterium casei LMG S-19264T (=DSM 44701T), isolated from a smear-ripened cheese.</title>
        <authorList>
            <consortium name="US DOE Joint Genome Institute (JGI-PGF)"/>
            <person name="Walter F."/>
            <person name="Albersmeier A."/>
            <person name="Kalinowski J."/>
            <person name="Ruckert C."/>
        </authorList>
    </citation>
    <scope>NUCLEOTIDE SEQUENCE</scope>
    <source>
        <strain evidence="2">KCTC 12719</strain>
    </source>
</reference>
<organism evidence="2 3">
    <name type="scientific">Salinimicrobium marinum</name>
    <dbReference type="NCBI Taxonomy" id="680283"/>
    <lineage>
        <taxon>Bacteria</taxon>
        <taxon>Pseudomonadati</taxon>
        <taxon>Bacteroidota</taxon>
        <taxon>Flavobacteriia</taxon>
        <taxon>Flavobacteriales</taxon>
        <taxon>Flavobacteriaceae</taxon>
        <taxon>Salinimicrobium</taxon>
    </lineage>
</organism>
<dbReference type="PROSITE" id="PS51257">
    <property type="entry name" value="PROKAR_LIPOPROTEIN"/>
    <property type="match status" value="1"/>
</dbReference>
<dbReference type="Proteomes" id="UP000610456">
    <property type="component" value="Unassembled WGS sequence"/>
</dbReference>
<evidence type="ECO:0000313" key="3">
    <source>
        <dbReference type="Proteomes" id="UP000610456"/>
    </source>
</evidence>
<dbReference type="RefSeq" id="WP_189604680.1">
    <property type="nucleotide sequence ID" value="NZ_BMXB01000007.1"/>
</dbReference>
<sequence length="174" mass="20037">MKTGVFFLFGIFTVISFSSCANSKNIQEKAPVDLEQAYYTTWVGGTKGAGSGLNFYIPMIQTQDIDIEMDSVYFRGKRAELQFKPENENLYIGYFRTGENSNKAPDVIMSSDPTEEYGNQLPQMTEDFPFDLEENEAVLSFRKNGKRGYYKMDVVERKQDRDVIIKNYPENIQH</sequence>
<keyword evidence="3" id="KW-1185">Reference proteome</keyword>
<proteinExistence type="predicted"/>
<feature type="chain" id="PRO_5037379794" description="Lipoprotein" evidence="1">
    <location>
        <begin position="24"/>
        <end position="174"/>
    </location>
</feature>
<dbReference type="AlphaFoldDB" id="A0A918SFH9"/>
<keyword evidence="1" id="KW-0732">Signal</keyword>